<accession>A0A1I6Y053</accession>
<evidence type="ECO:0000313" key="2">
    <source>
        <dbReference type="EMBL" id="SFT43504.1"/>
    </source>
</evidence>
<gene>
    <name evidence="2" type="ORF">SAMN05444141_101534</name>
</gene>
<protein>
    <recommendedName>
        <fullName evidence="4">LTXXQ motif family protein</fullName>
    </recommendedName>
</protein>
<feature type="signal peptide" evidence="1">
    <location>
        <begin position="1"/>
        <end position="21"/>
    </location>
</feature>
<dbReference type="RefSeq" id="WP_054782623.1">
    <property type="nucleotide sequence ID" value="NZ_FPBD01000001.1"/>
</dbReference>
<feature type="chain" id="PRO_5010231582" description="LTXXQ motif family protein" evidence="1">
    <location>
        <begin position="22"/>
        <end position="140"/>
    </location>
</feature>
<evidence type="ECO:0008006" key="4">
    <source>
        <dbReference type="Google" id="ProtNLM"/>
    </source>
</evidence>
<dbReference type="EMBL" id="FPBD01000001">
    <property type="protein sequence ID" value="SFT43504.1"/>
    <property type="molecule type" value="Genomic_DNA"/>
</dbReference>
<keyword evidence="1" id="KW-0732">Signal</keyword>
<organism evidence="2 3">
    <name type="scientific">Pseudovibrio denitrificans</name>
    <dbReference type="NCBI Taxonomy" id="258256"/>
    <lineage>
        <taxon>Bacteria</taxon>
        <taxon>Pseudomonadati</taxon>
        <taxon>Pseudomonadota</taxon>
        <taxon>Alphaproteobacteria</taxon>
        <taxon>Hyphomicrobiales</taxon>
        <taxon>Stappiaceae</taxon>
        <taxon>Pseudovibrio</taxon>
    </lineage>
</organism>
<keyword evidence="3" id="KW-1185">Reference proteome</keyword>
<evidence type="ECO:0000256" key="1">
    <source>
        <dbReference type="SAM" id="SignalP"/>
    </source>
</evidence>
<dbReference type="AlphaFoldDB" id="A0A1I6Y053"/>
<reference evidence="3" key="1">
    <citation type="submission" date="2016-10" db="EMBL/GenBank/DDBJ databases">
        <authorList>
            <person name="Varghese N."/>
            <person name="Submissions S."/>
        </authorList>
    </citation>
    <scope>NUCLEOTIDE SEQUENCE [LARGE SCALE GENOMIC DNA]</scope>
    <source>
        <strain evidence="3">DSM 17465</strain>
    </source>
</reference>
<sequence>MKLINVFLAVGLTSAATLPVAASSLDTSKLTTKLTKSSKNKLRCFKVSGRFRRPVKCPKLKAVKGPHISTFDNIVVVFEDKEIPFKQYYQAQLNLQKLQLDKKSNTLSGNEQLKLLEALDIDIDKKQLQQRLQQFQAPSQ</sequence>
<evidence type="ECO:0000313" key="3">
    <source>
        <dbReference type="Proteomes" id="UP000183371"/>
    </source>
</evidence>
<name>A0A1I6Y053_9HYPH</name>
<proteinExistence type="predicted"/>
<dbReference type="Proteomes" id="UP000183371">
    <property type="component" value="Unassembled WGS sequence"/>
</dbReference>